<sequence>MMHRSPVLVSIILATSLFYHTSHGKKRPVPHLVISVWSIDTDQLHKGACLKLTEKKGVLISFEEVELEDIPEEIRIHLEES</sequence>
<keyword evidence="2" id="KW-1185">Reference proteome</keyword>
<evidence type="ECO:0000313" key="2">
    <source>
        <dbReference type="Proteomes" id="UP001580430"/>
    </source>
</evidence>
<accession>A0ABV5C594</accession>
<dbReference type="RefSeq" id="WP_375521790.1">
    <property type="nucleotide sequence ID" value="NZ_JBHIRY010000023.1"/>
</dbReference>
<comment type="caution">
    <text evidence="1">The sequence shown here is derived from an EMBL/GenBank/DDBJ whole genome shotgun (WGS) entry which is preliminary data.</text>
</comment>
<name>A0ABV5C594_9BACL</name>
<organism evidence="1 2">
    <name type="scientific">Paenibacillus medicaginis</name>
    <dbReference type="NCBI Taxonomy" id="1470560"/>
    <lineage>
        <taxon>Bacteria</taxon>
        <taxon>Bacillati</taxon>
        <taxon>Bacillota</taxon>
        <taxon>Bacilli</taxon>
        <taxon>Bacillales</taxon>
        <taxon>Paenibacillaceae</taxon>
        <taxon>Paenibacillus</taxon>
    </lineage>
</organism>
<dbReference type="Proteomes" id="UP001580430">
    <property type="component" value="Unassembled WGS sequence"/>
</dbReference>
<dbReference type="InterPro" id="IPR036166">
    <property type="entry name" value="YxeA-like_sf"/>
</dbReference>
<dbReference type="EMBL" id="JBHIRY010000023">
    <property type="protein sequence ID" value="MFB5762698.1"/>
    <property type="molecule type" value="Genomic_DNA"/>
</dbReference>
<protein>
    <submittedName>
        <fullName evidence="1">Uncharacterized protein</fullName>
    </submittedName>
</protein>
<proteinExistence type="predicted"/>
<reference evidence="1 2" key="1">
    <citation type="submission" date="2024-09" db="EMBL/GenBank/DDBJ databases">
        <title>Paenibacillus zeirhizospherea sp. nov., isolated from surface of the maize (Zea mays) roots in a horticulture field, Hungary.</title>
        <authorList>
            <person name="Marton D."/>
            <person name="Farkas M."/>
            <person name="Bedics A."/>
            <person name="Toth E."/>
            <person name="Tancsics A."/>
            <person name="Boka K."/>
            <person name="Marati G."/>
            <person name="Kriszt B."/>
            <person name="Cserhati M."/>
        </authorList>
    </citation>
    <scope>NUCLEOTIDE SEQUENCE [LARGE SCALE GENOMIC DNA]</scope>
    <source>
        <strain evidence="1 2">JCM 18446</strain>
    </source>
</reference>
<evidence type="ECO:0000313" key="1">
    <source>
        <dbReference type="EMBL" id="MFB5762698.1"/>
    </source>
</evidence>
<dbReference type="SUPFAM" id="SSF159121">
    <property type="entry name" value="BC4932-like"/>
    <property type="match status" value="1"/>
</dbReference>
<gene>
    <name evidence="1" type="ORF">ACE5LO_20155</name>
</gene>